<dbReference type="EMBL" id="BSEV01000001">
    <property type="protein sequence ID" value="GLK07372.1"/>
    <property type="molecule type" value="Genomic_DNA"/>
</dbReference>
<keyword evidence="1" id="KW-0472">Membrane</keyword>
<gene>
    <name evidence="2" type="ORF">GCM10017600_07770</name>
</gene>
<dbReference type="Proteomes" id="UP001143474">
    <property type="component" value="Unassembled WGS sequence"/>
</dbReference>
<evidence type="ECO:0000256" key="1">
    <source>
        <dbReference type="SAM" id="Phobius"/>
    </source>
</evidence>
<protein>
    <submittedName>
        <fullName evidence="2">Uncharacterized protein</fullName>
    </submittedName>
</protein>
<dbReference type="AlphaFoldDB" id="A0A9W6HWL4"/>
<reference evidence="2" key="2">
    <citation type="submission" date="2023-01" db="EMBL/GenBank/DDBJ databases">
        <authorList>
            <person name="Sun Q."/>
            <person name="Evtushenko L."/>
        </authorList>
    </citation>
    <scope>NUCLEOTIDE SEQUENCE</scope>
    <source>
        <strain evidence="2">VKM Ac-2007</strain>
    </source>
</reference>
<evidence type="ECO:0000313" key="2">
    <source>
        <dbReference type="EMBL" id="GLK07372.1"/>
    </source>
</evidence>
<keyword evidence="1" id="KW-0812">Transmembrane</keyword>
<name>A0A9W6HWL4_9ACTN</name>
<accession>A0A9W6HWL4</accession>
<feature type="transmembrane region" description="Helical" evidence="1">
    <location>
        <begin position="39"/>
        <end position="58"/>
    </location>
</feature>
<sequence>MPTANNTLIFFGLLGGLLPDLLRFIKGRNQGFPDYWRKSSFWLGLILLMLLGGFAAWIGRADEVTEALAYGYGAPEILSRILGKDPETEATRGGKFRLRAWWDS</sequence>
<proteinExistence type="predicted"/>
<comment type="caution">
    <text evidence="2">The sequence shown here is derived from an EMBL/GenBank/DDBJ whole genome shotgun (WGS) entry which is preliminary data.</text>
</comment>
<keyword evidence="1" id="KW-1133">Transmembrane helix</keyword>
<organism evidence="2 3">
    <name type="scientific">Streptosporangium carneum</name>
    <dbReference type="NCBI Taxonomy" id="47481"/>
    <lineage>
        <taxon>Bacteria</taxon>
        <taxon>Bacillati</taxon>
        <taxon>Actinomycetota</taxon>
        <taxon>Actinomycetes</taxon>
        <taxon>Streptosporangiales</taxon>
        <taxon>Streptosporangiaceae</taxon>
        <taxon>Streptosporangium</taxon>
    </lineage>
</organism>
<reference evidence="2" key="1">
    <citation type="journal article" date="2014" name="Int. J. Syst. Evol. Microbiol.">
        <title>Complete genome sequence of Corynebacterium casei LMG S-19264T (=DSM 44701T), isolated from a smear-ripened cheese.</title>
        <authorList>
            <consortium name="US DOE Joint Genome Institute (JGI-PGF)"/>
            <person name="Walter F."/>
            <person name="Albersmeier A."/>
            <person name="Kalinowski J."/>
            <person name="Ruckert C."/>
        </authorList>
    </citation>
    <scope>NUCLEOTIDE SEQUENCE</scope>
    <source>
        <strain evidence="2">VKM Ac-2007</strain>
    </source>
</reference>
<dbReference type="RefSeq" id="WP_271215914.1">
    <property type="nucleotide sequence ID" value="NZ_BAAAVD010000006.1"/>
</dbReference>
<evidence type="ECO:0000313" key="3">
    <source>
        <dbReference type="Proteomes" id="UP001143474"/>
    </source>
</evidence>
<keyword evidence="3" id="KW-1185">Reference proteome</keyword>